<proteinExistence type="predicted"/>
<comment type="caution">
    <text evidence="2">The sequence shown here is derived from an EMBL/GenBank/DDBJ whole genome shotgun (WGS) entry which is preliminary data.</text>
</comment>
<gene>
    <name evidence="2" type="ORF">E3O06_03395</name>
</gene>
<evidence type="ECO:0000313" key="2">
    <source>
        <dbReference type="EMBL" id="TFB76418.1"/>
    </source>
</evidence>
<keyword evidence="3" id="KW-1185">Reference proteome</keyword>
<dbReference type="RefSeq" id="WP_134501578.1">
    <property type="nucleotide sequence ID" value="NZ_SOEY01000006.1"/>
</dbReference>
<dbReference type="SUPFAM" id="SSF69322">
    <property type="entry name" value="Tricorn protease domain 2"/>
    <property type="match status" value="1"/>
</dbReference>
<reference evidence="2 3" key="1">
    <citation type="submission" date="2019-03" db="EMBL/GenBank/DDBJ databases">
        <title>Genomics of glacier-inhabiting Cryobacterium strains.</title>
        <authorList>
            <person name="Liu Q."/>
            <person name="Xin Y.-H."/>
        </authorList>
    </citation>
    <scope>NUCLEOTIDE SEQUENCE [LARGE SCALE GENOMIC DNA]</scope>
    <source>
        <strain evidence="2 3">HLT2-23</strain>
    </source>
</reference>
<evidence type="ECO:0000256" key="1">
    <source>
        <dbReference type="SAM" id="Phobius"/>
    </source>
</evidence>
<dbReference type="AlphaFoldDB" id="A0A4R8V3M5"/>
<sequence>MSTDLNTDLLTGQPLPARSMRPFLRSLWMLVGGLVVACLALVAVNLLSGPRLSDVEVDATAVVSSANARLVLTTNRQLADVTPEQVGIEPAAPFQVTTSGNSIVISFPQPLAYNTDYAVSVRGITGTAVDRQSTLKASFSTSEPSLYYLSRAQPPAEASTRGADRILRTTTGSTDTEVAFESANIQQFVPIGSELAVVTVNADLANTFYRVDADGTAEVLNLPGTGLVHDLQAAPGQSLLGFRFTSAADAAGPHYDNVLFVLDLRTNAAKAVPDLDGDPLSVTTWGFMANRADIVARQYDSTLLLINPLDQSGGNPLETEPELEPAVPLGQFANLTAFAPDGVRIAVSDRDGQYVLDLSQGTESAIVPQSVAGTTQYTAELRFLAGGAGTDSAGYVQRIAEFDAATGSVRQYLSLVQGGEARTVYAPASASETIVGFELSPNDQFLAVQIVPNRDTELSDGYPVNTQATDVTTLFVNVATGEVRRSVLGFGATWH</sequence>
<dbReference type="OrthoDB" id="5057864at2"/>
<name>A0A4R8V3M5_9MICO</name>
<keyword evidence="1" id="KW-0812">Transmembrane</keyword>
<organism evidence="2 3">
    <name type="scientific">Cryobacterium glaciale</name>
    <dbReference type="NCBI Taxonomy" id="1259145"/>
    <lineage>
        <taxon>Bacteria</taxon>
        <taxon>Bacillati</taxon>
        <taxon>Actinomycetota</taxon>
        <taxon>Actinomycetes</taxon>
        <taxon>Micrococcales</taxon>
        <taxon>Microbacteriaceae</taxon>
        <taxon>Cryobacterium</taxon>
    </lineage>
</organism>
<keyword evidence="1" id="KW-0472">Membrane</keyword>
<keyword evidence="1" id="KW-1133">Transmembrane helix</keyword>
<dbReference type="EMBL" id="SOEY01000006">
    <property type="protein sequence ID" value="TFB76418.1"/>
    <property type="molecule type" value="Genomic_DNA"/>
</dbReference>
<accession>A0A4R8V3M5</accession>
<evidence type="ECO:0000313" key="3">
    <source>
        <dbReference type="Proteomes" id="UP000298173"/>
    </source>
</evidence>
<dbReference type="Proteomes" id="UP000298173">
    <property type="component" value="Unassembled WGS sequence"/>
</dbReference>
<protein>
    <recommendedName>
        <fullName evidence="4">SbsA Ig-like domain-containing protein</fullName>
    </recommendedName>
</protein>
<feature type="transmembrane region" description="Helical" evidence="1">
    <location>
        <begin position="27"/>
        <end position="47"/>
    </location>
</feature>
<evidence type="ECO:0008006" key="4">
    <source>
        <dbReference type="Google" id="ProtNLM"/>
    </source>
</evidence>